<evidence type="ECO:0000313" key="1">
    <source>
        <dbReference type="EMBL" id="APM39429.1"/>
    </source>
</evidence>
<gene>
    <name evidence="1" type="ORF">BS101_12085</name>
</gene>
<reference evidence="1 2" key="1">
    <citation type="submission" date="2016-12" db="EMBL/GenBank/DDBJ databases">
        <title>Complete genome sequence of Clostridium kluyveri JZZ isolated from the pit mud of a Chinese flavor liquor-making factory.</title>
        <authorList>
            <person name="Wang Y."/>
        </authorList>
    </citation>
    <scope>NUCLEOTIDE SEQUENCE [LARGE SCALE GENOMIC DNA]</scope>
    <source>
        <strain evidence="1 2">JZZ</strain>
    </source>
</reference>
<dbReference type="AlphaFoldDB" id="A0A1L5F8W3"/>
<dbReference type="EMBL" id="CP018335">
    <property type="protein sequence ID" value="APM39429.1"/>
    <property type="molecule type" value="Genomic_DNA"/>
</dbReference>
<dbReference type="RefSeq" id="WP_073539053.1">
    <property type="nucleotide sequence ID" value="NZ_CP018335.1"/>
</dbReference>
<dbReference type="Proteomes" id="UP000184604">
    <property type="component" value="Chromosome"/>
</dbReference>
<name>A0A1L5F8W3_CLOKL</name>
<organism evidence="1 2">
    <name type="scientific">Clostridium kluyveri</name>
    <dbReference type="NCBI Taxonomy" id="1534"/>
    <lineage>
        <taxon>Bacteria</taxon>
        <taxon>Bacillati</taxon>
        <taxon>Bacillota</taxon>
        <taxon>Clostridia</taxon>
        <taxon>Eubacteriales</taxon>
        <taxon>Clostridiaceae</taxon>
        <taxon>Clostridium</taxon>
    </lineage>
</organism>
<accession>A0A1L5F8W3</accession>
<protein>
    <submittedName>
        <fullName evidence="1">Uncharacterized protein</fullName>
    </submittedName>
</protein>
<proteinExistence type="predicted"/>
<evidence type="ECO:0000313" key="2">
    <source>
        <dbReference type="Proteomes" id="UP000184604"/>
    </source>
</evidence>
<sequence length="108" mass="12624">MAKFEVGDLVKINEDKIGFVGWNKNKCMNLKEEDGYLGIDLLTDTMGFTAPVKEDECTKSSIKEVINWWREKSEETEKRLRQAYIAKSEFDKLQGENKTLKELLRIYL</sequence>